<name>A0A1V5MBH4_UNCT6</name>
<feature type="domain" description="Uroporphyrinogen decarboxylase (URO-D)" evidence="1">
    <location>
        <begin position="159"/>
        <end position="359"/>
    </location>
</feature>
<gene>
    <name evidence="2" type="ORF">BWY73_01355</name>
</gene>
<dbReference type="GO" id="GO:0008168">
    <property type="term" value="F:methyltransferase activity"/>
    <property type="evidence" value="ECO:0007669"/>
    <property type="project" value="UniProtKB-KW"/>
</dbReference>
<protein>
    <submittedName>
        <fullName evidence="2">Methylcobalamin:coenzyme M methyltransferase</fullName>
    </submittedName>
</protein>
<dbReference type="Proteomes" id="UP000485484">
    <property type="component" value="Unassembled WGS sequence"/>
</dbReference>
<dbReference type="PANTHER" id="PTHR47099">
    <property type="entry name" value="METHYLCOBAMIDE:COM METHYLTRANSFERASE MTBA"/>
    <property type="match status" value="1"/>
</dbReference>
<dbReference type="PANTHER" id="PTHR47099:SF1">
    <property type="entry name" value="METHYLCOBAMIDE:COM METHYLTRANSFERASE MTBA"/>
    <property type="match status" value="1"/>
</dbReference>
<evidence type="ECO:0000313" key="2">
    <source>
        <dbReference type="EMBL" id="OPZ90260.1"/>
    </source>
</evidence>
<dbReference type="EMBL" id="MWAK01000278">
    <property type="protein sequence ID" value="OPZ90260.1"/>
    <property type="molecule type" value="Genomic_DNA"/>
</dbReference>
<keyword evidence="2" id="KW-0489">Methyltransferase</keyword>
<dbReference type="AlphaFoldDB" id="A0A1V5MBH4"/>
<keyword evidence="2" id="KW-0808">Transferase</keyword>
<dbReference type="InterPro" id="IPR000257">
    <property type="entry name" value="Uroporphyrinogen_deCOase"/>
</dbReference>
<evidence type="ECO:0000259" key="1">
    <source>
        <dbReference type="Pfam" id="PF01208"/>
    </source>
</evidence>
<dbReference type="Gene3D" id="3.20.20.210">
    <property type="match status" value="1"/>
</dbReference>
<sequence length="363" mass="40302">MDSRERTFLALDHEVPDRIPFDFWMSAGLQLKLEAALGMTREAFLDRNDIDLRYIEGPRYVGPPLAVLPDGTEPDIWGVPRRTVTLAVGGGRETYREVAAFPLAGLSSPEAVEAYPGWPSADWFDYGAIKAQCEAVRRQGRVAVFMGDRLNRVAQLKPAMYLRGVEQILLDLSLNPEMARAILGRIRKFYLEYARRIFEAAGGQLDILLMGDDFGCQQGPLLSPRMWLDFLGEGFAAYTGLAHAYGLRVMHHTCGSVRPIVPLMLERGLDVLQSLQPEAAGMEHRALKAEFGGRLAFHGGISIQQTLPFGTPAQVRREVRERVEALAPGGGYILGTSHNIQADAPVENVLVLMDAYREYAAYR</sequence>
<accession>A0A1V5MBH4</accession>
<comment type="caution">
    <text evidence="2">The sequence shown here is derived from an EMBL/GenBank/DDBJ whole genome shotgun (WGS) entry which is preliminary data.</text>
</comment>
<proteinExistence type="predicted"/>
<dbReference type="SUPFAM" id="SSF51726">
    <property type="entry name" value="UROD/MetE-like"/>
    <property type="match status" value="1"/>
</dbReference>
<dbReference type="GO" id="GO:0006779">
    <property type="term" value="P:porphyrin-containing compound biosynthetic process"/>
    <property type="evidence" value="ECO:0007669"/>
    <property type="project" value="InterPro"/>
</dbReference>
<organism evidence="2">
    <name type="scientific">candidate division TA06 bacterium ADurb.Bin417</name>
    <dbReference type="NCBI Taxonomy" id="1852828"/>
    <lineage>
        <taxon>Bacteria</taxon>
        <taxon>Bacteria division TA06</taxon>
    </lineage>
</organism>
<dbReference type="GO" id="GO:0032259">
    <property type="term" value="P:methylation"/>
    <property type="evidence" value="ECO:0007669"/>
    <property type="project" value="UniProtKB-KW"/>
</dbReference>
<dbReference type="Pfam" id="PF01208">
    <property type="entry name" value="URO-D"/>
    <property type="match status" value="1"/>
</dbReference>
<dbReference type="GO" id="GO:0004853">
    <property type="term" value="F:uroporphyrinogen decarboxylase activity"/>
    <property type="evidence" value="ECO:0007669"/>
    <property type="project" value="InterPro"/>
</dbReference>
<reference evidence="2" key="1">
    <citation type="submission" date="2017-02" db="EMBL/GenBank/DDBJ databases">
        <title>Delving into the versatile metabolic prowess of the omnipresent phylum Bacteroidetes.</title>
        <authorList>
            <person name="Nobu M.K."/>
            <person name="Mei R."/>
            <person name="Narihiro T."/>
            <person name="Kuroda K."/>
            <person name="Liu W.-T."/>
        </authorList>
    </citation>
    <scope>NUCLEOTIDE SEQUENCE</scope>
    <source>
        <strain evidence="2">ADurb.Bin417</strain>
    </source>
</reference>
<dbReference type="InterPro" id="IPR038071">
    <property type="entry name" value="UROD/MetE-like_sf"/>
</dbReference>
<dbReference type="InterPro" id="IPR052024">
    <property type="entry name" value="Methanogen_methyltrans"/>
</dbReference>